<reference evidence="1" key="2">
    <citation type="submission" date="2025-09" db="UniProtKB">
        <authorList>
            <consortium name="Ensembl"/>
        </authorList>
    </citation>
    <scope>IDENTIFICATION</scope>
</reference>
<evidence type="ECO:0000313" key="1">
    <source>
        <dbReference type="Ensembl" id="ENSAOWP00000026845.1"/>
    </source>
</evidence>
<organism evidence="1 2">
    <name type="scientific">Apteryx owenii</name>
    <name type="common">Little spotted kiwi</name>
    <dbReference type="NCBI Taxonomy" id="8824"/>
    <lineage>
        <taxon>Eukaryota</taxon>
        <taxon>Metazoa</taxon>
        <taxon>Chordata</taxon>
        <taxon>Craniata</taxon>
        <taxon>Vertebrata</taxon>
        <taxon>Euteleostomi</taxon>
        <taxon>Archelosauria</taxon>
        <taxon>Archosauria</taxon>
        <taxon>Dinosauria</taxon>
        <taxon>Saurischia</taxon>
        <taxon>Theropoda</taxon>
        <taxon>Coelurosauria</taxon>
        <taxon>Aves</taxon>
        <taxon>Palaeognathae</taxon>
        <taxon>Apterygiformes</taxon>
        <taxon>Apterygidae</taxon>
        <taxon>Apteryx</taxon>
    </lineage>
</organism>
<dbReference type="Ensembl" id="ENSAOWT00000030410.1">
    <property type="protein sequence ID" value="ENSAOWP00000026845.1"/>
    <property type="gene ID" value="ENSAOWG00000018093.1"/>
</dbReference>
<protein>
    <submittedName>
        <fullName evidence="1">Uncharacterized protein</fullName>
    </submittedName>
</protein>
<evidence type="ECO:0000313" key="2">
    <source>
        <dbReference type="Proteomes" id="UP000694424"/>
    </source>
</evidence>
<dbReference type="PANTHER" id="PTHR47115:SF1">
    <property type="entry name" value="COILED-COIL DOMAIN-CONTAINING PROTEIN 183"/>
    <property type="match status" value="1"/>
</dbReference>
<dbReference type="PANTHER" id="PTHR47115">
    <property type="entry name" value="COILED-COIL DOMAIN-CONTAINING PROTEIN 183"/>
    <property type="match status" value="1"/>
</dbReference>
<dbReference type="InterPro" id="IPR043247">
    <property type="entry name" value="CCDC183"/>
</dbReference>
<dbReference type="Proteomes" id="UP000694424">
    <property type="component" value="Unplaced"/>
</dbReference>
<accession>A0A8B9QIM7</accession>
<sequence>TMQDQKTDINQQIQELRTIISLQGDIPLASMGCPNVRGLSACLLTLVSQSKHPRVPGLALGGILPEQKPRAWPLSSGCLVSLPCSPVRSHMCFQMAREKLQNDIFDRVNVCNMLLYGLRQRDRALDELRRQLLGPLGYPQLESSLLQVIRQLENNIEKTLMKVHTGQKVTTLYLAVRDALKKELAHLPLQLDVLHRMVEMYQGELKGMELMALDAFKATDTAKVRTWPRASWDPLPVVRANGDPAWTALGSQASESSCDRVEETELDLPTVSRCFCTSSCVLLLDLAPLGVGSSLLETPAVRKASFFQPSLPPLQSPTQLVT</sequence>
<name>A0A8B9QIM7_APTOW</name>
<keyword evidence="2" id="KW-1185">Reference proteome</keyword>
<dbReference type="AlphaFoldDB" id="A0A8B9QIM7"/>
<proteinExistence type="predicted"/>
<reference evidence="1" key="1">
    <citation type="submission" date="2025-08" db="UniProtKB">
        <authorList>
            <consortium name="Ensembl"/>
        </authorList>
    </citation>
    <scope>IDENTIFICATION</scope>
</reference>